<dbReference type="InterPro" id="IPR018772">
    <property type="entry name" value="Transcription_activator_HlyU"/>
</dbReference>
<comment type="caution">
    <text evidence="1">The sequence shown here is derived from an EMBL/GenBank/DDBJ whole genome shotgun (WGS) entry which is preliminary data.</text>
</comment>
<dbReference type="OrthoDB" id="9800971at2"/>
<organism evidence="1 2">
    <name type="scientific">Natronospirillum operosum</name>
    <dbReference type="NCBI Taxonomy" id="2759953"/>
    <lineage>
        <taxon>Bacteria</taxon>
        <taxon>Pseudomonadati</taxon>
        <taxon>Pseudomonadota</taxon>
        <taxon>Gammaproteobacteria</taxon>
        <taxon>Oceanospirillales</taxon>
        <taxon>Natronospirillaceae</taxon>
        <taxon>Natronospirillum</taxon>
    </lineage>
</organism>
<sequence>MHRICGRLATGQSYSGQARRAADKPLQWRSHLHRKNHMLNWLKSLLGGGDSAAGANTVQHEEDYNGYHLAISPIRVGGQYRVAGTISRVDDPDRVYRLIRADLCPSMDIAVEQSLMKARQTVDQLGDRMFDQSP</sequence>
<evidence type="ECO:0000313" key="2">
    <source>
        <dbReference type="Proteomes" id="UP000297475"/>
    </source>
</evidence>
<dbReference type="EMBL" id="SRMF01000013">
    <property type="protein sequence ID" value="TGG90380.1"/>
    <property type="molecule type" value="Genomic_DNA"/>
</dbReference>
<keyword evidence="2" id="KW-1185">Reference proteome</keyword>
<accession>A0A4Z0W1N4</accession>
<gene>
    <name evidence="1" type="ORF">E4656_18430</name>
</gene>
<dbReference type="AlphaFoldDB" id="A0A4Z0W1N4"/>
<name>A0A4Z0W1N4_9GAMM</name>
<reference evidence="1 2" key="1">
    <citation type="submission" date="2019-04" db="EMBL/GenBank/DDBJ databases">
        <title>Natronospirillum operosus gen. nov., sp. nov., a haloalkaliphilic satellite isolated from decaying biomass of laboratory culture of cyanobacterium Geitlerinema sp. and proposal of Natronospirillaceae fam. nov. and Saccharospirillaceae fam. nov.</title>
        <authorList>
            <person name="Kevbrin V."/>
            <person name="Boltyanskaya Y."/>
            <person name="Koziaeva V."/>
            <person name="Grouzdev D.S."/>
            <person name="Park M."/>
            <person name="Cho J."/>
        </authorList>
    </citation>
    <scope>NUCLEOTIDE SEQUENCE [LARGE SCALE GENOMIC DNA]</scope>
    <source>
        <strain evidence="1 2">G-116</strain>
    </source>
</reference>
<protein>
    <submittedName>
        <fullName evidence="1">Uncharacterized protein</fullName>
    </submittedName>
</protein>
<dbReference type="Proteomes" id="UP000297475">
    <property type="component" value="Unassembled WGS sequence"/>
</dbReference>
<dbReference type="Pfam" id="PF10115">
    <property type="entry name" value="HlyU"/>
    <property type="match status" value="1"/>
</dbReference>
<proteinExistence type="predicted"/>
<evidence type="ECO:0000313" key="1">
    <source>
        <dbReference type="EMBL" id="TGG90380.1"/>
    </source>
</evidence>